<keyword evidence="3" id="KW-1185">Reference proteome</keyword>
<sequence>MSAPADQTIVIAAAAAVVAVLLVLAIVMVLRRRRPKRIGSPEEAAEAAERSLAGFDTQGAVVGADGGGALAVDRAGRVAVMIRQGASIAVREVPWGALRSTADGILIDTGERRLGAVLVAGVDALDVRRLAPADLKRLVSHLGR</sequence>
<gene>
    <name evidence="2" type="ORF">V8201_13840</name>
</gene>
<evidence type="ECO:0000256" key="1">
    <source>
        <dbReference type="SAM" id="Phobius"/>
    </source>
</evidence>
<name>A0ABU8H598_9SPHN</name>
<keyword evidence="1" id="KW-0472">Membrane</keyword>
<proteinExistence type="predicted"/>
<evidence type="ECO:0000313" key="2">
    <source>
        <dbReference type="EMBL" id="MEI5688167.1"/>
    </source>
</evidence>
<comment type="caution">
    <text evidence="2">The sequence shown here is derived from an EMBL/GenBank/DDBJ whole genome shotgun (WGS) entry which is preliminary data.</text>
</comment>
<dbReference type="Proteomes" id="UP001367771">
    <property type="component" value="Unassembled WGS sequence"/>
</dbReference>
<feature type="transmembrane region" description="Helical" evidence="1">
    <location>
        <begin position="12"/>
        <end position="30"/>
    </location>
</feature>
<keyword evidence="1" id="KW-1133">Transmembrane helix</keyword>
<organism evidence="2 3">
    <name type="scientific">Sphingomonas kyungheensis</name>
    <dbReference type="NCBI Taxonomy" id="1069987"/>
    <lineage>
        <taxon>Bacteria</taxon>
        <taxon>Pseudomonadati</taxon>
        <taxon>Pseudomonadota</taxon>
        <taxon>Alphaproteobacteria</taxon>
        <taxon>Sphingomonadales</taxon>
        <taxon>Sphingomonadaceae</taxon>
        <taxon>Sphingomonas</taxon>
    </lineage>
</organism>
<evidence type="ECO:0000313" key="3">
    <source>
        <dbReference type="Proteomes" id="UP001367771"/>
    </source>
</evidence>
<protein>
    <submittedName>
        <fullName evidence="2">Uncharacterized protein</fullName>
    </submittedName>
</protein>
<dbReference type="EMBL" id="JBBBDM010000007">
    <property type="protein sequence ID" value="MEI5688167.1"/>
    <property type="molecule type" value="Genomic_DNA"/>
</dbReference>
<dbReference type="RefSeq" id="WP_336545653.1">
    <property type="nucleotide sequence ID" value="NZ_JBBBDM010000007.1"/>
</dbReference>
<reference evidence="2 3" key="1">
    <citation type="journal article" date="2013" name="Int. J. Syst. Evol. Microbiol.">
        <title>Sphingomonas kyungheensis sp. nov., a bacterium with ginsenoside-converting activity isolated from soil of a ginseng field.</title>
        <authorList>
            <person name="Son H.M."/>
            <person name="Yang J.E."/>
            <person name="Park Y."/>
            <person name="Han C.K."/>
            <person name="Kim S.G."/>
            <person name="Kook M."/>
            <person name="Yi T.H."/>
        </authorList>
    </citation>
    <scope>NUCLEOTIDE SEQUENCE [LARGE SCALE GENOMIC DNA]</scope>
    <source>
        <strain evidence="2 3">LMG 26582</strain>
    </source>
</reference>
<accession>A0ABU8H598</accession>
<keyword evidence="1" id="KW-0812">Transmembrane</keyword>